<dbReference type="GO" id="GO:0006753">
    <property type="term" value="P:nucleoside phosphate metabolic process"/>
    <property type="evidence" value="ECO:0007669"/>
    <property type="project" value="TreeGrafter"/>
</dbReference>
<dbReference type="GO" id="GO:0016787">
    <property type="term" value="F:hydrolase activity"/>
    <property type="evidence" value="ECO:0007669"/>
    <property type="project" value="UniProtKB-KW"/>
</dbReference>
<dbReference type="PROSITE" id="PS51462">
    <property type="entry name" value="NUDIX"/>
    <property type="match status" value="1"/>
</dbReference>
<dbReference type="InterPro" id="IPR020084">
    <property type="entry name" value="NUDIX_hydrolase_CS"/>
</dbReference>
<proteinExistence type="predicted"/>
<gene>
    <name evidence="4" type="ORF">FC75_GL000365</name>
</gene>
<dbReference type="PANTHER" id="PTHR11839:SF18">
    <property type="entry name" value="NUDIX HYDROLASE DOMAIN-CONTAINING PROTEIN"/>
    <property type="match status" value="1"/>
</dbReference>
<keyword evidence="5" id="KW-1185">Reference proteome</keyword>
<name>A0A0R2FL67_9LACO</name>
<organism evidence="4 5">
    <name type="scientific">Lacticaseibacillus camelliae DSM 22697 = JCM 13995</name>
    <dbReference type="NCBI Taxonomy" id="1423730"/>
    <lineage>
        <taxon>Bacteria</taxon>
        <taxon>Bacillati</taxon>
        <taxon>Bacillota</taxon>
        <taxon>Bacilli</taxon>
        <taxon>Lactobacillales</taxon>
        <taxon>Lactobacillaceae</taxon>
        <taxon>Lacticaseibacillus</taxon>
    </lineage>
</organism>
<dbReference type="PROSITE" id="PS00893">
    <property type="entry name" value="NUDIX_BOX"/>
    <property type="match status" value="1"/>
</dbReference>
<evidence type="ECO:0000313" key="5">
    <source>
        <dbReference type="Proteomes" id="UP000050865"/>
    </source>
</evidence>
<keyword evidence="2 4" id="KW-0378">Hydrolase</keyword>
<comment type="caution">
    <text evidence="4">The sequence shown here is derived from an EMBL/GenBank/DDBJ whole genome shotgun (WGS) entry which is preliminary data.</text>
</comment>
<dbReference type="PATRIC" id="fig|1423730.4.peg.384"/>
<dbReference type="STRING" id="1423730.FC75_GL000365"/>
<sequence>MFIHASQKKGRVLSARTVYSGHIFDVIQQTIDTPDGLRVERDLIKHAPAVAMLALTPDDQVLINREYRVGINGESFALPAGLMDPGENPTVAAKRELEEETGYVTDDITEMCAIRSSEGMTDELVHLMLVHIDPEKRTPKHFDQDEFVTSQLVPLDEVVAAVKSGKIASAQSVGAISYYEAFIKGDRA</sequence>
<protein>
    <submittedName>
        <fullName evidence="4">NUDIX family hydrolase</fullName>
    </submittedName>
</protein>
<evidence type="ECO:0000259" key="3">
    <source>
        <dbReference type="PROSITE" id="PS51462"/>
    </source>
</evidence>
<evidence type="ECO:0000256" key="1">
    <source>
        <dbReference type="ARBA" id="ARBA00001946"/>
    </source>
</evidence>
<dbReference type="PANTHER" id="PTHR11839">
    <property type="entry name" value="UDP/ADP-SUGAR PYROPHOSPHATASE"/>
    <property type="match status" value="1"/>
</dbReference>
<evidence type="ECO:0000313" key="4">
    <source>
        <dbReference type="EMBL" id="KRN25452.1"/>
    </source>
</evidence>
<dbReference type="Pfam" id="PF00293">
    <property type="entry name" value="NUDIX"/>
    <property type="match status" value="1"/>
</dbReference>
<dbReference type="AlphaFoldDB" id="A0A0R2FL67"/>
<dbReference type="InterPro" id="IPR000086">
    <property type="entry name" value="NUDIX_hydrolase_dom"/>
</dbReference>
<dbReference type="EMBL" id="AYZJ01000010">
    <property type="protein sequence ID" value="KRN25452.1"/>
    <property type="molecule type" value="Genomic_DNA"/>
</dbReference>
<dbReference type="Gene3D" id="3.90.79.10">
    <property type="entry name" value="Nucleoside Triphosphate Pyrophosphohydrolase"/>
    <property type="match status" value="1"/>
</dbReference>
<dbReference type="CDD" id="cd03424">
    <property type="entry name" value="NUDIX_ADPRase_Nudt5_UGPPase_Nudt14"/>
    <property type="match status" value="1"/>
</dbReference>
<reference evidence="4 5" key="1">
    <citation type="journal article" date="2015" name="Genome Announc.">
        <title>Expanding the biotechnology potential of lactobacilli through comparative genomics of 213 strains and associated genera.</title>
        <authorList>
            <person name="Sun Z."/>
            <person name="Harris H.M."/>
            <person name="McCann A."/>
            <person name="Guo C."/>
            <person name="Argimon S."/>
            <person name="Zhang W."/>
            <person name="Yang X."/>
            <person name="Jeffery I.B."/>
            <person name="Cooney J.C."/>
            <person name="Kagawa T.F."/>
            <person name="Liu W."/>
            <person name="Song Y."/>
            <person name="Salvetti E."/>
            <person name="Wrobel A."/>
            <person name="Rasinkangas P."/>
            <person name="Parkhill J."/>
            <person name="Rea M.C."/>
            <person name="O'Sullivan O."/>
            <person name="Ritari J."/>
            <person name="Douillard F.P."/>
            <person name="Paul Ross R."/>
            <person name="Yang R."/>
            <person name="Briner A.E."/>
            <person name="Felis G.E."/>
            <person name="de Vos W.M."/>
            <person name="Barrangou R."/>
            <person name="Klaenhammer T.R."/>
            <person name="Caufield P.W."/>
            <person name="Cui Y."/>
            <person name="Zhang H."/>
            <person name="O'Toole P.W."/>
        </authorList>
    </citation>
    <scope>NUCLEOTIDE SEQUENCE [LARGE SCALE GENOMIC DNA]</scope>
    <source>
        <strain evidence="4 5">DSM 22697</strain>
    </source>
</reference>
<dbReference type="GO" id="GO:0019693">
    <property type="term" value="P:ribose phosphate metabolic process"/>
    <property type="evidence" value="ECO:0007669"/>
    <property type="project" value="TreeGrafter"/>
</dbReference>
<dbReference type="OrthoDB" id="9806150at2"/>
<comment type="cofactor">
    <cofactor evidence="1">
        <name>Mg(2+)</name>
        <dbReference type="ChEBI" id="CHEBI:18420"/>
    </cofactor>
</comment>
<feature type="domain" description="Nudix hydrolase" evidence="3">
    <location>
        <begin position="44"/>
        <end position="175"/>
    </location>
</feature>
<dbReference type="SUPFAM" id="SSF55811">
    <property type="entry name" value="Nudix"/>
    <property type="match status" value="1"/>
</dbReference>
<dbReference type="InterPro" id="IPR015797">
    <property type="entry name" value="NUDIX_hydrolase-like_dom_sf"/>
</dbReference>
<dbReference type="Proteomes" id="UP000050865">
    <property type="component" value="Unassembled WGS sequence"/>
</dbReference>
<dbReference type="RefSeq" id="WP_054665406.1">
    <property type="nucleotide sequence ID" value="NZ_AYZJ01000010.1"/>
</dbReference>
<evidence type="ECO:0000256" key="2">
    <source>
        <dbReference type="ARBA" id="ARBA00022801"/>
    </source>
</evidence>
<accession>A0A0R2FL67</accession>